<proteinExistence type="inferred from homology"/>
<dbReference type="PANTHER" id="PTHR16263">
    <property type="entry name" value="TETRATRICOPEPTIDE REPEAT PROTEIN 38"/>
    <property type="match status" value="1"/>
</dbReference>
<reference evidence="5 6" key="1">
    <citation type="journal article" date="2007" name="Science">
        <title>Sea anemone genome reveals ancestral eumetazoan gene repertoire and genomic organization.</title>
        <authorList>
            <person name="Putnam N.H."/>
            <person name="Srivastava M."/>
            <person name="Hellsten U."/>
            <person name="Dirks B."/>
            <person name="Chapman J."/>
            <person name="Salamov A."/>
            <person name="Terry A."/>
            <person name="Shapiro H."/>
            <person name="Lindquist E."/>
            <person name="Kapitonov V.V."/>
            <person name="Jurka J."/>
            <person name="Genikhovich G."/>
            <person name="Grigoriev I.V."/>
            <person name="Lucas S.M."/>
            <person name="Steele R.E."/>
            <person name="Finnerty J.R."/>
            <person name="Technau U."/>
            <person name="Martindale M.Q."/>
            <person name="Rokhsar D.S."/>
        </authorList>
    </citation>
    <scope>NUCLEOTIDE SEQUENCE [LARGE SCALE GENOMIC DNA]</scope>
    <source>
        <strain evidence="6">CH2 X CH6</strain>
    </source>
</reference>
<accession>A7T1J3</accession>
<evidence type="ECO:0000256" key="4">
    <source>
        <dbReference type="ARBA" id="ARBA00022803"/>
    </source>
</evidence>
<dbReference type="SUPFAM" id="SSF48452">
    <property type="entry name" value="TPR-like"/>
    <property type="match status" value="1"/>
</dbReference>
<dbReference type="EMBL" id="DS470117">
    <property type="protein sequence ID" value="EDO30169.1"/>
    <property type="molecule type" value="Genomic_DNA"/>
</dbReference>
<comment type="similarity">
    <text evidence="1">Belongs to the TTC38 family.</text>
</comment>
<name>A7T1J3_NEMVE</name>
<dbReference type="eggNOG" id="KOG2610">
    <property type="taxonomic scope" value="Eukaryota"/>
</dbReference>
<dbReference type="InParanoid" id="A7T1J3"/>
<dbReference type="Proteomes" id="UP000001593">
    <property type="component" value="Unassembled WGS sequence"/>
</dbReference>
<dbReference type="AlphaFoldDB" id="A7T1J3"/>
<evidence type="ECO:0000256" key="3">
    <source>
        <dbReference type="ARBA" id="ARBA00022737"/>
    </source>
</evidence>
<dbReference type="PANTHER" id="PTHR16263:SF4">
    <property type="entry name" value="TETRATRICOPEPTIDE REPEAT PROTEIN 38"/>
    <property type="match status" value="1"/>
</dbReference>
<keyword evidence="6" id="KW-1185">Reference proteome</keyword>
<dbReference type="PhylomeDB" id="A7T1J3"/>
<evidence type="ECO:0000256" key="1">
    <source>
        <dbReference type="ARBA" id="ARBA00005857"/>
    </source>
</evidence>
<keyword evidence="4" id="KW-0802">TPR repeat</keyword>
<dbReference type="HOGENOM" id="CLU_029972_1_1_1"/>
<organism evidence="5 6">
    <name type="scientific">Nematostella vectensis</name>
    <name type="common">Starlet sea anemone</name>
    <dbReference type="NCBI Taxonomy" id="45351"/>
    <lineage>
        <taxon>Eukaryota</taxon>
        <taxon>Metazoa</taxon>
        <taxon>Cnidaria</taxon>
        <taxon>Anthozoa</taxon>
        <taxon>Hexacorallia</taxon>
        <taxon>Actiniaria</taxon>
        <taxon>Edwardsiidae</taxon>
        <taxon>Nematostella</taxon>
    </lineage>
</organism>
<dbReference type="InterPro" id="IPR011990">
    <property type="entry name" value="TPR-like_helical_dom_sf"/>
</dbReference>
<evidence type="ECO:0000313" key="5">
    <source>
        <dbReference type="EMBL" id="EDO30169.1"/>
    </source>
</evidence>
<evidence type="ECO:0000313" key="6">
    <source>
        <dbReference type="Proteomes" id="UP000001593"/>
    </source>
</evidence>
<feature type="non-terminal residue" evidence="5">
    <location>
        <position position="1"/>
    </location>
</feature>
<dbReference type="InterPro" id="IPR033891">
    <property type="entry name" value="TTC38"/>
</dbReference>
<dbReference type="CDD" id="cd05804">
    <property type="entry name" value="StaR_like"/>
    <property type="match status" value="1"/>
</dbReference>
<dbReference type="OMA" id="DLCERHA"/>
<dbReference type="Gene3D" id="1.25.40.10">
    <property type="entry name" value="Tetratricopeptide repeat domain"/>
    <property type="match status" value="1"/>
</dbReference>
<gene>
    <name evidence="5" type="ORF">NEMVEDRAFT_v1g141816</name>
</gene>
<keyword evidence="3" id="KW-0677">Repeat</keyword>
<evidence type="ECO:0000256" key="2">
    <source>
        <dbReference type="ARBA" id="ARBA00019992"/>
    </source>
</evidence>
<protein>
    <recommendedName>
        <fullName evidence="2">Tetratricopeptide repeat protein 38</fullName>
    </recommendedName>
</protein>
<sequence length="382" mass="42885">YTGWYDDKSVGGIEETLKKLTQADPSFVMGKVLCVGLELISTNTGIHVNAKLKQDLADLQVLASKSKITQREKLHVQAVNQFAHGDTTGACLVWEDILTADPTDMLALKLAHDSYFYLGFQPQMRDSIARVLPKWRPDLPLYSYLHGMYAFGLVETNCYQDAEKHALKGLKLNPRDCWSTHSQAHVLEMMGRQDEGIAFMSSTLDDWTVGEMLACHNFWHWAVYHVEKGEHDAALDIYDSQVGQRCKSGAMLDLVDASSLLYRLQMEGINVGNRWHELLSLWESHADDHILMFNDAHMLMCTLGAKNEGMTLKLMESLRNFVRDGKGHNREVSRDVGVAICEAFEMADKGDFAGAVELLKPVRYRIVNIGGSNAQVGLFEPC</sequence>